<sequence>MPTWKGKKIEKLVARLKLSCEAKKSESELRKKAEEIFLAQTKEKNKKRREIKKEKKKEWERKKWKKMKEI</sequence>
<feature type="compositionally biased region" description="Basic and acidic residues" evidence="1">
    <location>
        <begin position="51"/>
        <end position="70"/>
    </location>
</feature>
<feature type="region of interest" description="Disordered" evidence="1">
    <location>
        <begin position="43"/>
        <end position="70"/>
    </location>
</feature>
<reference evidence="3" key="1">
    <citation type="submission" date="2017-02" db="UniProtKB">
        <authorList>
            <consortium name="WormBaseParasite"/>
        </authorList>
    </citation>
    <scope>IDENTIFICATION</scope>
</reference>
<proteinExistence type="predicted"/>
<dbReference type="AlphaFoldDB" id="A0A0N5BM57"/>
<protein>
    <submittedName>
        <fullName evidence="3">Troponin I</fullName>
    </submittedName>
</protein>
<accession>A0A0N5BM57</accession>
<evidence type="ECO:0000313" key="2">
    <source>
        <dbReference type="Proteomes" id="UP000046392"/>
    </source>
</evidence>
<organism evidence="2 3">
    <name type="scientific">Strongyloides papillosus</name>
    <name type="common">Intestinal threadworm</name>
    <dbReference type="NCBI Taxonomy" id="174720"/>
    <lineage>
        <taxon>Eukaryota</taxon>
        <taxon>Metazoa</taxon>
        <taxon>Ecdysozoa</taxon>
        <taxon>Nematoda</taxon>
        <taxon>Chromadorea</taxon>
        <taxon>Rhabditida</taxon>
        <taxon>Tylenchina</taxon>
        <taxon>Panagrolaimomorpha</taxon>
        <taxon>Strongyloidoidea</taxon>
        <taxon>Strongyloididae</taxon>
        <taxon>Strongyloides</taxon>
    </lineage>
</organism>
<keyword evidence="2" id="KW-1185">Reference proteome</keyword>
<evidence type="ECO:0000313" key="3">
    <source>
        <dbReference type="WBParaSite" id="SPAL_0000700000.1"/>
    </source>
</evidence>
<dbReference type="Proteomes" id="UP000046392">
    <property type="component" value="Unplaced"/>
</dbReference>
<dbReference type="WBParaSite" id="SPAL_0000700000.1">
    <property type="protein sequence ID" value="SPAL_0000700000.1"/>
    <property type="gene ID" value="SPAL_0000700000"/>
</dbReference>
<evidence type="ECO:0000256" key="1">
    <source>
        <dbReference type="SAM" id="MobiDB-lite"/>
    </source>
</evidence>
<name>A0A0N5BM57_STREA</name>